<evidence type="ECO:0000259" key="12">
    <source>
        <dbReference type="PROSITE" id="PS51843"/>
    </source>
</evidence>
<evidence type="ECO:0000256" key="6">
    <source>
        <dbReference type="ARBA" id="ARBA00023015"/>
    </source>
</evidence>
<dbReference type="PANTHER" id="PTHR46587:SF5">
    <property type="entry name" value="NUCLEAR HORMONE RECEPTOR FAMILY"/>
    <property type="match status" value="1"/>
</dbReference>
<dbReference type="InterPro" id="IPR035500">
    <property type="entry name" value="NHR-like_dom_sf"/>
</dbReference>
<dbReference type="InterPro" id="IPR001628">
    <property type="entry name" value="Znf_hrmn_rcpt"/>
</dbReference>
<evidence type="ECO:0000256" key="1">
    <source>
        <dbReference type="ARBA" id="ARBA00004123"/>
    </source>
</evidence>
<evidence type="ECO:0000256" key="8">
    <source>
        <dbReference type="ARBA" id="ARBA00023163"/>
    </source>
</evidence>
<dbReference type="InterPro" id="IPR013088">
    <property type="entry name" value="Znf_NHR/GATA"/>
</dbReference>
<dbReference type="PRINTS" id="PR00047">
    <property type="entry name" value="STROIDFINGER"/>
</dbReference>
<dbReference type="SMART" id="SM00399">
    <property type="entry name" value="ZnF_C4"/>
    <property type="match status" value="1"/>
</dbReference>
<dbReference type="SUPFAM" id="SSF48508">
    <property type="entry name" value="Nuclear receptor ligand-binding domain"/>
    <property type="match status" value="1"/>
</dbReference>
<evidence type="ECO:0000256" key="10">
    <source>
        <dbReference type="ARBA" id="ARBA00023242"/>
    </source>
</evidence>
<keyword evidence="14" id="KW-1185">Reference proteome</keyword>
<feature type="domain" description="Nuclear receptor" evidence="11">
    <location>
        <begin position="34"/>
        <end position="109"/>
    </location>
</feature>
<dbReference type="InterPro" id="IPR001723">
    <property type="entry name" value="Nuclear_hrmn_rcpt"/>
</dbReference>
<keyword evidence="6" id="KW-0805">Transcription regulation</keyword>
<dbReference type="PROSITE" id="PS51030">
    <property type="entry name" value="NUCLEAR_REC_DBD_2"/>
    <property type="match status" value="1"/>
</dbReference>
<dbReference type="GO" id="GO:0008270">
    <property type="term" value="F:zinc ion binding"/>
    <property type="evidence" value="ECO:0007669"/>
    <property type="project" value="UniProtKB-KW"/>
</dbReference>
<dbReference type="STRING" id="1611254.A0A2G5TPY2"/>
<dbReference type="GO" id="GO:0005634">
    <property type="term" value="C:nucleus"/>
    <property type="evidence" value="ECO:0007669"/>
    <property type="project" value="UniProtKB-SubCell"/>
</dbReference>
<keyword evidence="7" id="KW-0238">DNA-binding</keyword>
<evidence type="ECO:0000256" key="2">
    <source>
        <dbReference type="ARBA" id="ARBA00005993"/>
    </source>
</evidence>
<comment type="subcellular location">
    <subcellularLocation>
        <location evidence="1">Nucleus</location>
    </subcellularLocation>
</comment>
<evidence type="ECO:0000313" key="14">
    <source>
        <dbReference type="Proteomes" id="UP000230233"/>
    </source>
</evidence>
<keyword evidence="3" id="KW-0479">Metal-binding</keyword>
<dbReference type="PROSITE" id="PS51843">
    <property type="entry name" value="NR_LBD"/>
    <property type="match status" value="1"/>
</dbReference>
<dbReference type="SUPFAM" id="SSF57716">
    <property type="entry name" value="Glucocorticoid receptor-like (DNA-binding domain)"/>
    <property type="match status" value="1"/>
</dbReference>
<reference evidence="14" key="1">
    <citation type="submission" date="2017-10" db="EMBL/GenBank/DDBJ databases">
        <title>Rapid genome shrinkage in a self-fertile nematode reveals novel sperm competition proteins.</title>
        <authorList>
            <person name="Yin D."/>
            <person name="Schwarz E.M."/>
            <person name="Thomas C.G."/>
            <person name="Felde R.L."/>
            <person name="Korf I.F."/>
            <person name="Cutter A.D."/>
            <person name="Schartner C.M."/>
            <person name="Ralston E.J."/>
            <person name="Meyer B.J."/>
            <person name="Haag E.S."/>
        </authorList>
    </citation>
    <scope>NUCLEOTIDE SEQUENCE [LARGE SCALE GENOMIC DNA]</scope>
    <source>
        <strain evidence="14">JU1422</strain>
    </source>
</reference>
<accession>A0A2G5TPY2</accession>
<keyword evidence="4" id="KW-0863">Zinc-finger</keyword>
<proteinExistence type="inferred from homology"/>
<keyword evidence="10" id="KW-0539">Nucleus</keyword>
<dbReference type="CDD" id="cd06157">
    <property type="entry name" value="NR_LBD"/>
    <property type="match status" value="1"/>
</dbReference>
<comment type="caution">
    <text evidence="13">The sequence shown here is derived from an EMBL/GenBank/DDBJ whole genome shotgun (WGS) entry which is preliminary data.</text>
</comment>
<dbReference type="GO" id="GO:0000978">
    <property type="term" value="F:RNA polymerase II cis-regulatory region sequence-specific DNA binding"/>
    <property type="evidence" value="ECO:0007669"/>
    <property type="project" value="InterPro"/>
</dbReference>
<organism evidence="13 14">
    <name type="scientific">Caenorhabditis nigoni</name>
    <dbReference type="NCBI Taxonomy" id="1611254"/>
    <lineage>
        <taxon>Eukaryota</taxon>
        <taxon>Metazoa</taxon>
        <taxon>Ecdysozoa</taxon>
        <taxon>Nematoda</taxon>
        <taxon>Chromadorea</taxon>
        <taxon>Rhabditida</taxon>
        <taxon>Rhabditina</taxon>
        <taxon>Rhabditomorpha</taxon>
        <taxon>Rhabditoidea</taxon>
        <taxon>Rhabditidae</taxon>
        <taxon>Peloderinae</taxon>
        <taxon>Caenorhabditis</taxon>
    </lineage>
</organism>
<dbReference type="AlphaFoldDB" id="A0A2G5TPY2"/>
<dbReference type="Pfam" id="PF00105">
    <property type="entry name" value="zf-C4"/>
    <property type="match status" value="1"/>
</dbReference>
<dbReference type="SMART" id="SM00430">
    <property type="entry name" value="HOLI"/>
    <property type="match status" value="1"/>
</dbReference>
<dbReference type="InterPro" id="IPR049636">
    <property type="entry name" value="HNF4-like_DBD"/>
</dbReference>
<evidence type="ECO:0000256" key="3">
    <source>
        <dbReference type="ARBA" id="ARBA00022723"/>
    </source>
</evidence>
<dbReference type="OrthoDB" id="5772425at2759"/>
<evidence type="ECO:0000259" key="11">
    <source>
        <dbReference type="PROSITE" id="PS51030"/>
    </source>
</evidence>
<dbReference type="InterPro" id="IPR000536">
    <property type="entry name" value="Nucl_hrmn_rcpt_lig-bd"/>
</dbReference>
<keyword evidence="8" id="KW-0804">Transcription</keyword>
<evidence type="ECO:0000313" key="13">
    <source>
        <dbReference type="EMBL" id="PIC29288.1"/>
    </source>
</evidence>
<evidence type="ECO:0008006" key="15">
    <source>
        <dbReference type="Google" id="ProtNLM"/>
    </source>
</evidence>
<dbReference type="Gene3D" id="1.10.565.10">
    <property type="entry name" value="Retinoid X Receptor"/>
    <property type="match status" value="1"/>
</dbReference>
<dbReference type="PANTHER" id="PTHR46587">
    <property type="entry name" value="NUCLEAR HORMONE RECEPTOR FAMILY"/>
    <property type="match status" value="1"/>
</dbReference>
<dbReference type="Proteomes" id="UP000230233">
    <property type="component" value="Chromosome V"/>
</dbReference>
<evidence type="ECO:0000256" key="7">
    <source>
        <dbReference type="ARBA" id="ARBA00023125"/>
    </source>
</evidence>
<dbReference type="PRINTS" id="PR00398">
    <property type="entry name" value="STRDHORMONER"/>
</dbReference>
<keyword evidence="9" id="KW-0675">Receptor</keyword>
<name>A0A2G5TPY2_9PELO</name>
<evidence type="ECO:0000256" key="5">
    <source>
        <dbReference type="ARBA" id="ARBA00022833"/>
    </source>
</evidence>
<dbReference type="GO" id="GO:0003700">
    <property type="term" value="F:DNA-binding transcription factor activity"/>
    <property type="evidence" value="ECO:0007669"/>
    <property type="project" value="InterPro"/>
</dbReference>
<evidence type="ECO:0000256" key="4">
    <source>
        <dbReference type="ARBA" id="ARBA00022771"/>
    </source>
</evidence>
<protein>
    <recommendedName>
        <fullName evidence="15">Nuclear receptor domain-containing protein</fullName>
    </recommendedName>
</protein>
<feature type="domain" description="NR LBD" evidence="12">
    <location>
        <begin position="175"/>
        <end position="416"/>
    </location>
</feature>
<evidence type="ECO:0000256" key="9">
    <source>
        <dbReference type="ARBA" id="ARBA00023170"/>
    </source>
</evidence>
<dbReference type="Gene3D" id="3.30.50.10">
    <property type="entry name" value="Erythroid Transcription Factor GATA-1, subunit A"/>
    <property type="match status" value="1"/>
</dbReference>
<dbReference type="CDD" id="cd06960">
    <property type="entry name" value="NR_DBD_HNF4A"/>
    <property type="match status" value="1"/>
</dbReference>
<keyword evidence="5" id="KW-0862">Zinc</keyword>
<gene>
    <name evidence="13" type="primary">Cnig_chr_V.g20924</name>
    <name evidence="13" type="ORF">B9Z55_020924</name>
</gene>
<dbReference type="EMBL" id="PDUG01000005">
    <property type="protein sequence ID" value="PIC29288.1"/>
    <property type="molecule type" value="Genomic_DNA"/>
</dbReference>
<sequence length="416" mass="47490">MCFYGQEMTLSEEDSVIVLSESSASSMSSTPPSDERCLICGDHFNNRRYGAPACLGCTVFFRRTIVKNLKYKCLRANNCNIAYTYRCACRSCRFEKCLQVGLRESAIQKRDLIGPRGPRRKASRECSTSPEVIYLSGKITKSQIEPESQFPDSQHSAFLGSWVEFQREQHAQHLPFFAAHDADVAFHRDSQDIVKYRRRARAHDVNIMMKLALKQASEWADRLKPFKKLSIDVKKSVLSEYFLAFLLVDSAYKTAKEADLGIWLLPNGSFMHPDYFFGLPQATINMEGIKVKTQLHHNFVTNILGTVVWPFRKLQLDETERAALKTIMILKPSCSKRAVYCGQEGVPAGLYTTCMEELMNHCMMKNFKTGAERFGEILLLISSIRCGVKSLYNQTRVSDLFSFMRFDDSVRDVLLM</sequence>
<dbReference type="Pfam" id="PF00104">
    <property type="entry name" value="Hormone_recep"/>
    <property type="match status" value="1"/>
</dbReference>
<comment type="similarity">
    <text evidence="2">Belongs to the nuclear hormone receptor family.</text>
</comment>